<dbReference type="Proteomes" id="UP000008827">
    <property type="component" value="Chromosome 12"/>
</dbReference>
<sequence>MFDEISLILHHNGKFIQNENEALEYVGGEFCIWEEVETYLVNVWTPQELCKACCNYEKFISVCYLVSGIGLQRLTNDHDVLSMCQTGLTDPKKEAHVYLENVDPEGVLLMKLGQ</sequence>
<evidence type="ECO:0000313" key="2">
    <source>
        <dbReference type="EMBL" id="KRH25116.1"/>
    </source>
</evidence>
<dbReference type="InParanoid" id="A0A0R0H2Y8"/>
<reference evidence="2 3" key="1">
    <citation type="journal article" date="2010" name="Nature">
        <title>Genome sequence of the palaeopolyploid soybean.</title>
        <authorList>
            <person name="Schmutz J."/>
            <person name="Cannon S.B."/>
            <person name="Schlueter J."/>
            <person name="Ma J."/>
            <person name="Mitros T."/>
            <person name="Nelson W."/>
            <person name="Hyten D.L."/>
            <person name="Song Q."/>
            <person name="Thelen J.J."/>
            <person name="Cheng J."/>
            <person name="Xu D."/>
            <person name="Hellsten U."/>
            <person name="May G.D."/>
            <person name="Yu Y."/>
            <person name="Sakurai T."/>
            <person name="Umezawa T."/>
            <person name="Bhattacharyya M.K."/>
            <person name="Sandhu D."/>
            <person name="Valliyodan B."/>
            <person name="Lindquist E."/>
            <person name="Peto M."/>
            <person name="Grant D."/>
            <person name="Shu S."/>
            <person name="Goodstein D."/>
            <person name="Barry K."/>
            <person name="Futrell-Griggs M."/>
            <person name="Abernathy B."/>
            <person name="Du J."/>
            <person name="Tian Z."/>
            <person name="Zhu L."/>
            <person name="Gill N."/>
            <person name="Joshi T."/>
            <person name="Libault M."/>
            <person name="Sethuraman A."/>
            <person name="Zhang X.-C."/>
            <person name="Shinozaki K."/>
            <person name="Nguyen H.T."/>
            <person name="Wing R.A."/>
            <person name="Cregan P."/>
            <person name="Specht J."/>
            <person name="Grimwood J."/>
            <person name="Rokhsar D."/>
            <person name="Stacey G."/>
            <person name="Shoemaker R.C."/>
            <person name="Jackson S.A."/>
        </authorList>
    </citation>
    <scope>NUCLEOTIDE SEQUENCE [LARGE SCALE GENOMIC DNA]</scope>
    <source>
        <strain evidence="3">cv. Williams 82</strain>
        <tissue evidence="2">Callus</tissue>
    </source>
</reference>
<reference evidence="3" key="2">
    <citation type="submission" date="2018-02" db="UniProtKB">
        <authorList>
            <consortium name="EnsemblPlants"/>
        </authorList>
    </citation>
    <scope>IDENTIFICATION</scope>
    <source>
        <strain evidence="3">Williams 82</strain>
    </source>
</reference>
<evidence type="ECO:0000313" key="4">
    <source>
        <dbReference type="Proteomes" id="UP000008827"/>
    </source>
</evidence>
<keyword evidence="4" id="KW-1185">Reference proteome</keyword>
<proteinExistence type="predicted"/>
<name>A0A0R0H2Y8_SOYBN</name>
<dbReference type="InterPro" id="IPR058594">
    <property type="entry name" value="PB1-like_dom_pln"/>
</dbReference>
<evidence type="ECO:0000259" key="1">
    <source>
        <dbReference type="Pfam" id="PF26130"/>
    </source>
</evidence>
<dbReference type="OrthoDB" id="1436955at2759"/>
<dbReference type="AlphaFoldDB" id="A0A0R0H2Y8"/>
<accession>A0A0R0H2Y8</accession>
<gene>
    <name evidence="2" type="ORF">GLYMA_12G081800</name>
</gene>
<organism evidence="2">
    <name type="scientific">Glycine max</name>
    <name type="common">Soybean</name>
    <name type="synonym">Glycine hispida</name>
    <dbReference type="NCBI Taxonomy" id="3847"/>
    <lineage>
        <taxon>Eukaryota</taxon>
        <taxon>Viridiplantae</taxon>
        <taxon>Streptophyta</taxon>
        <taxon>Embryophyta</taxon>
        <taxon>Tracheophyta</taxon>
        <taxon>Spermatophyta</taxon>
        <taxon>Magnoliopsida</taxon>
        <taxon>eudicotyledons</taxon>
        <taxon>Gunneridae</taxon>
        <taxon>Pentapetalae</taxon>
        <taxon>rosids</taxon>
        <taxon>fabids</taxon>
        <taxon>Fabales</taxon>
        <taxon>Fabaceae</taxon>
        <taxon>Papilionoideae</taxon>
        <taxon>50 kb inversion clade</taxon>
        <taxon>NPAAA clade</taxon>
        <taxon>indigoferoid/millettioid clade</taxon>
        <taxon>Phaseoleae</taxon>
        <taxon>Glycine</taxon>
        <taxon>Glycine subgen. Soja</taxon>
    </lineage>
</organism>
<dbReference type="EMBL" id="CM000845">
    <property type="protein sequence ID" value="KRH25116.1"/>
    <property type="molecule type" value="Genomic_DNA"/>
</dbReference>
<protein>
    <recommendedName>
        <fullName evidence="1">PB1-like domain-containing protein</fullName>
    </recommendedName>
</protein>
<dbReference type="Gramene" id="KRH25116">
    <property type="protein sequence ID" value="KRH25116"/>
    <property type="gene ID" value="GLYMA_12G081800"/>
</dbReference>
<dbReference type="EnsemblPlants" id="KRH25116">
    <property type="protein sequence ID" value="KRH25116"/>
    <property type="gene ID" value="GLYMA_12G081800"/>
</dbReference>
<feature type="domain" description="PB1-like" evidence="1">
    <location>
        <begin position="1"/>
        <end position="100"/>
    </location>
</feature>
<dbReference type="Pfam" id="PF26130">
    <property type="entry name" value="PB1-like"/>
    <property type="match status" value="1"/>
</dbReference>
<reference evidence="2" key="3">
    <citation type="submission" date="2018-07" db="EMBL/GenBank/DDBJ databases">
        <title>WGS assembly of Glycine max.</title>
        <authorList>
            <person name="Schmutz J."/>
            <person name="Cannon S."/>
            <person name="Schlueter J."/>
            <person name="Ma J."/>
            <person name="Mitros T."/>
            <person name="Nelson W."/>
            <person name="Hyten D."/>
            <person name="Song Q."/>
            <person name="Thelen J."/>
            <person name="Cheng J."/>
            <person name="Xu D."/>
            <person name="Hellsten U."/>
            <person name="May G."/>
            <person name="Yu Y."/>
            <person name="Sakurai T."/>
            <person name="Umezawa T."/>
            <person name="Bhattacharyya M."/>
            <person name="Sandhu D."/>
            <person name="Valliyodan B."/>
            <person name="Lindquist E."/>
            <person name="Peto M."/>
            <person name="Grant D."/>
            <person name="Shu S."/>
            <person name="Goodstein D."/>
            <person name="Barry K."/>
            <person name="Futrell-Griggs M."/>
            <person name="Abernathy B."/>
            <person name="Du J."/>
            <person name="Tian Z."/>
            <person name="Zhu L."/>
            <person name="Gill N."/>
            <person name="Joshi T."/>
            <person name="Libault M."/>
            <person name="Sethuraman A."/>
            <person name="Zhang X."/>
            <person name="Shinozaki K."/>
            <person name="Nguyen H."/>
            <person name="Wing R."/>
            <person name="Cregan P."/>
            <person name="Specht J."/>
            <person name="Grimwood J."/>
            <person name="Rokhsar D."/>
            <person name="Stacey G."/>
            <person name="Shoemaker R."/>
            <person name="Jackson S."/>
        </authorList>
    </citation>
    <scope>NUCLEOTIDE SEQUENCE</scope>
    <source>
        <tissue evidence="2">Callus</tissue>
    </source>
</reference>
<evidence type="ECO:0000313" key="3">
    <source>
        <dbReference type="EnsemblPlants" id="KRH25116"/>
    </source>
</evidence>